<dbReference type="GO" id="GO:0034605">
    <property type="term" value="P:cellular response to heat"/>
    <property type="evidence" value="ECO:0007669"/>
    <property type="project" value="TreeGrafter"/>
</dbReference>
<feature type="region of interest" description="Disordered" evidence="8">
    <location>
        <begin position="427"/>
        <end position="447"/>
    </location>
</feature>
<dbReference type="RefSeq" id="XP_033401455.1">
    <property type="nucleotide sequence ID" value="XM_033539894.1"/>
</dbReference>
<reference evidence="11" key="1">
    <citation type="journal article" date="2020" name="Stud. Mycol.">
        <title>101 Dothideomycetes genomes: a test case for predicting lifestyles and emergence of pathogens.</title>
        <authorList>
            <person name="Haridas S."/>
            <person name="Albert R."/>
            <person name="Binder M."/>
            <person name="Bloem J."/>
            <person name="Labutti K."/>
            <person name="Salamov A."/>
            <person name="Andreopoulos B."/>
            <person name="Baker S."/>
            <person name="Barry K."/>
            <person name="Bills G."/>
            <person name="Bluhm B."/>
            <person name="Cannon C."/>
            <person name="Castanera R."/>
            <person name="Culley D."/>
            <person name="Daum C."/>
            <person name="Ezra D."/>
            <person name="Gonzalez J."/>
            <person name="Henrissat B."/>
            <person name="Kuo A."/>
            <person name="Liang C."/>
            <person name="Lipzen A."/>
            <person name="Lutzoni F."/>
            <person name="Magnuson J."/>
            <person name="Mondo S."/>
            <person name="Nolan M."/>
            <person name="Ohm R."/>
            <person name="Pangilinan J."/>
            <person name="Park H.-J."/>
            <person name="Ramirez L."/>
            <person name="Alfaro M."/>
            <person name="Sun H."/>
            <person name="Tritt A."/>
            <person name="Yoshinaga Y."/>
            <person name="Zwiers L.-H."/>
            <person name="Turgeon B."/>
            <person name="Goodwin S."/>
            <person name="Spatafora J."/>
            <person name="Crous P."/>
            <person name="Grigoriev I."/>
        </authorList>
    </citation>
    <scope>NUCLEOTIDE SEQUENCE</scope>
    <source>
        <strain evidence="11">CBS 121167</strain>
    </source>
</reference>
<comment type="similarity">
    <text evidence="1 6">Belongs to the ClpA/ClpB family.</text>
</comment>
<organism evidence="11 12">
    <name type="scientific">Aplosporella prunicola CBS 121167</name>
    <dbReference type="NCBI Taxonomy" id="1176127"/>
    <lineage>
        <taxon>Eukaryota</taxon>
        <taxon>Fungi</taxon>
        <taxon>Dikarya</taxon>
        <taxon>Ascomycota</taxon>
        <taxon>Pezizomycotina</taxon>
        <taxon>Dothideomycetes</taxon>
        <taxon>Dothideomycetes incertae sedis</taxon>
        <taxon>Botryosphaeriales</taxon>
        <taxon>Aplosporellaceae</taxon>
        <taxon>Aplosporella</taxon>
    </lineage>
</organism>
<dbReference type="FunFam" id="3.40.50.300:FF:000025">
    <property type="entry name" value="ATP-dependent Clp protease subunit"/>
    <property type="match status" value="1"/>
</dbReference>
<dbReference type="InterPro" id="IPR028299">
    <property type="entry name" value="ClpA/B_CS2"/>
</dbReference>
<sequence length="794" mass="88414">MLPSRARLAARRLSAPLCEASIYPRAARPLITLPSRVALNFPALSQFSPHLPAVRYYANGRPHPPGGTHRMNMGGGEEKPALEEYGVDLTARAKDGKLDPVIGRDAEIHRTIQILSRRTKNNPVLIGAAGTGKTAILEGLAQRIVKGDVPESIKEKRVVSLDLGQLIAGAKFRGDFEERLKKVLKEVEEAQGRVILFVDELHTLLGLGKAEGSIDASNLLKPALSRGDLQCCGATTLAEYRMIEKDVALARRFQPVLVGEPTVPDTISILRGIKERYEVHHGVRITDGALVAAATYSNRYITDRFLPDKAIDLVDEAASALRLQQESKPDAIQELDRQIMTIQIELESLRKEDDVASRERREKLEESLRKKQEEVGTLNGKWENERAEIQQIKNVKENLEKAKIELEQVQREGNFAKASELRYSTIPSLEQRLPKDSTDSPDKSADSLLHDSVTADDIAGVVSRTTGIPVTKLMAGEVEKLIHMEDTLRESVRGQDEALTAVANAVRMQRAGLSGENRPLASFMFLGPTGVGKTELCKKMANFLFSTETAVIRFDMSEFQEKHTISRLIGSPAGYVGYEDAGQLTEAVRRKPYAVLLFDEFEKAHRDISALLLQVLDEGFLTDSQGHKIDFRNTIIVLTSNLGADIIVGDDVLHTHQIDKKSGEISPAIKKSVMDTVALNYPPEFLNRIDEFIIFRRLPRDALRDIVDIRLKELQTRLDDRRIKLRVDDKTKEWLCERGYDPRFGARPLNRLISKEVGNSLADKIIRGELRSGSTARVGIKEDGNGLYVETAEM</sequence>
<feature type="compositionally biased region" description="Basic and acidic residues" evidence="8">
    <location>
        <begin position="432"/>
        <end position="447"/>
    </location>
</feature>
<dbReference type="AlphaFoldDB" id="A0A6A6BQP1"/>
<dbReference type="InterPro" id="IPR018368">
    <property type="entry name" value="ClpA/B_CS1"/>
</dbReference>
<dbReference type="InterPro" id="IPR027417">
    <property type="entry name" value="P-loop_NTPase"/>
</dbReference>
<dbReference type="InterPro" id="IPR050130">
    <property type="entry name" value="ClpA_ClpB"/>
</dbReference>
<dbReference type="SMART" id="SM01086">
    <property type="entry name" value="ClpB_D2-small"/>
    <property type="match status" value="1"/>
</dbReference>
<dbReference type="InterPro" id="IPR041546">
    <property type="entry name" value="ClpA/ClpB_AAA_lid"/>
</dbReference>
<dbReference type="GO" id="GO:0016887">
    <property type="term" value="F:ATP hydrolysis activity"/>
    <property type="evidence" value="ECO:0007669"/>
    <property type="project" value="InterPro"/>
</dbReference>
<dbReference type="PANTHER" id="PTHR11638">
    <property type="entry name" value="ATP-DEPENDENT CLP PROTEASE"/>
    <property type="match status" value="1"/>
</dbReference>
<dbReference type="GO" id="GO:0005524">
    <property type="term" value="F:ATP binding"/>
    <property type="evidence" value="ECO:0007669"/>
    <property type="project" value="UniProtKB-KW"/>
</dbReference>
<evidence type="ECO:0000313" key="11">
    <source>
        <dbReference type="EMBL" id="KAF2145743.1"/>
    </source>
</evidence>
<dbReference type="FunFam" id="3.40.50.300:FF:000010">
    <property type="entry name" value="Chaperone clpB 1, putative"/>
    <property type="match status" value="1"/>
</dbReference>
<keyword evidence="3 6" id="KW-0547">Nucleotide-binding</keyword>
<dbReference type="Pfam" id="PF07724">
    <property type="entry name" value="AAA_2"/>
    <property type="match status" value="1"/>
</dbReference>
<protein>
    <recommendedName>
        <fullName evidence="13">Clp R domain-containing protein</fullName>
    </recommendedName>
</protein>
<keyword evidence="4 6" id="KW-0067">ATP-binding</keyword>
<dbReference type="PROSITE" id="PS00871">
    <property type="entry name" value="CLPAB_2"/>
    <property type="match status" value="1"/>
</dbReference>
<dbReference type="OrthoDB" id="47330at2759"/>
<evidence type="ECO:0000256" key="8">
    <source>
        <dbReference type="SAM" id="MobiDB-lite"/>
    </source>
</evidence>
<dbReference type="PANTHER" id="PTHR11638:SF176">
    <property type="entry name" value="HEAT SHOCK PROTEIN 78, MITOCHONDRIAL"/>
    <property type="match status" value="1"/>
</dbReference>
<proteinExistence type="inferred from homology"/>
<dbReference type="InterPro" id="IPR019489">
    <property type="entry name" value="Clp_ATPase_C"/>
</dbReference>
<dbReference type="SUPFAM" id="SSF52540">
    <property type="entry name" value="P-loop containing nucleoside triphosphate hydrolases"/>
    <property type="match status" value="2"/>
</dbReference>
<keyword evidence="12" id="KW-1185">Reference proteome</keyword>
<dbReference type="PRINTS" id="PR00300">
    <property type="entry name" value="CLPPROTEASEA"/>
</dbReference>
<name>A0A6A6BQP1_9PEZI</name>
<dbReference type="FunFam" id="3.40.50.300:FF:000120">
    <property type="entry name" value="ATP-dependent chaperone ClpB"/>
    <property type="match status" value="1"/>
</dbReference>
<dbReference type="Pfam" id="PF17871">
    <property type="entry name" value="AAA_lid_9"/>
    <property type="match status" value="1"/>
</dbReference>
<evidence type="ECO:0008006" key="13">
    <source>
        <dbReference type="Google" id="ProtNLM"/>
    </source>
</evidence>
<dbReference type="CDD" id="cd00009">
    <property type="entry name" value="AAA"/>
    <property type="match status" value="1"/>
</dbReference>
<keyword evidence="5 6" id="KW-0143">Chaperone</keyword>
<dbReference type="GO" id="GO:0043335">
    <property type="term" value="P:protein unfolding"/>
    <property type="evidence" value="ECO:0007669"/>
    <property type="project" value="TreeGrafter"/>
</dbReference>
<dbReference type="Pfam" id="PF00004">
    <property type="entry name" value="AAA"/>
    <property type="match status" value="1"/>
</dbReference>
<evidence type="ECO:0000313" key="12">
    <source>
        <dbReference type="Proteomes" id="UP000799438"/>
    </source>
</evidence>
<keyword evidence="2" id="KW-0677">Repeat</keyword>
<dbReference type="Pfam" id="PF10431">
    <property type="entry name" value="ClpB_D2-small"/>
    <property type="match status" value="1"/>
</dbReference>
<dbReference type="Proteomes" id="UP000799438">
    <property type="component" value="Unassembled WGS sequence"/>
</dbReference>
<dbReference type="Gene3D" id="1.10.8.60">
    <property type="match status" value="1"/>
</dbReference>
<dbReference type="InterPro" id="IPR003959">
    <property type="entry name" value="ATPase_AAA_core"/>
</dbReference>
<evidence type="ECO:0000256" key="2">
    <source>
        <dbReference type="ARBA" id="ARBA00022737"/>
    </source>
</evidence>
<gene>
    <name evidence="11" type="ORF">K452DRAFT_284117</name>
</gene>
<dbReference type="InterPro" id="IPR003593">
    <property type="entry name" value="AAA+_ATPase"/>
</dbReference>
<dbReference type="GeneID" id="54297390"/>
<feature type="domain" description="AAA+ ATPase" evidence="9">
    <location>
        <begin position="519"/>
        <end position="659"/>
    </location>
</feature>
<dbReference type="InterPro" id="IPR001270">
    <property type="entry name" value="ClpA/B"/>
</dbReference>
<dbReference type="GO" id="GO:0042026">
    <property type="term" value="P:protein refolding"/>
    <property type="evidence" value="ECO:0007669"/>
    <property type="project" value="TreeGrafter"/>
</dbReference>
<feature type="coiled-coil region" evidence="7">
    <location>
        <begin position="332"/>
        <end position="419"/>
    </location>
</feature>
<dbReference type="SMART" id="SM00382">
    <property type="entry name" value="AAA"/>
    <property type="match status" value="2"/>
</dbReference>
<evidence type="ECO:0000256" key="3">
    <source>
        <dbReference type="ARBA" id="ARBA00022741"/>
    </source>
</evidence>
<dbReference type="CDD" id="cd19499">
    <property type="entry name" value="RecA-like_ClpB_Hsp104-like"/>
    <property type="match status" value="1"/>
</dbReference>
<evidence type="ECO:0000259" key="10">
    <source>
        <dbReference type="SMART" id="SM01086"/>
    </source>
</evidence>
<dbReference type="GO" id="GO:0005759">
    <property type="term" value="C:mitochondrial matrix"/>
    <property type="evidence" value="ECO:0007669"/>
    <property type="project" value="TreeGrafter"/>
</dbReference>
<keyword evidence="7" id="KW-0175">Coiled coil</keyword>
<feature type="domain" description="Clp ATPase C-terminal" evidence="10">
    <location>
        <begin position="698"/>
        <end position="789"/>
    </location>
</feature>
<feature type="domain" description="AAA+ ATPase" evidence="9">
    <location>
        <begin position="119"/>
        <end position="262"/>
    </location>
</feature>
<evidence type="ECO:0000256" key="1">
    <source>
        <dbReference type="ARBA" id="ARBA00008675"/>
    </source>
</evidence>
<dbReference type="PROSITE" id="PS00870">
    <property type="entry name" value="CLPAB_1"/>
    <property type="match status" value="1"/>
</dbReference>
<evidence type="ECO:0000256" key="4">
    <source>
        <dbReference type="ARBA" id="ARBA00022840"/>
    </source>
</evidence>
<dbReference type="FunFam" id="1.10.8.60:FF:000017">
    <property type="entry name" value="ATP-dependent chaperone ClpB"/>
    <property type="match status" value="1"/>
</dbReference>
<evidence type="ECO:0000259" key="9">
    <source>
        <dbReference type="SMART" id="SM00382"/>
    </source>
</evidence>
<dbReference type="EMBL" id="ML995477">
    <property type="protein sequence ID" value="KAF2145743.1"/>
    <property type="molecule type" value="Genomic_DNA"/>
</dbReference>
<evidence type="ECO:0000256" key="5">
    <source>
        <dbReference type="ARBA" id="ARBA00023186"/>
    </source>
</evidence>
<dbReference type="Gene3D" id="3.40.50.300">
    <property type="entry name" value="P-loop containing nucleotide triphosphate hydrolases"/>
    <property type="match status" value="3"/>
</dbReference>
<evidence type="ECO:0000256" key="6">
    <source>
        <dbReference type="RuleBase" id="RU004432"/>
    </source>
</evidence>
<evidence type="ECO:0000256" key="7">
    <source>
        <dbReference type="SAM" id="Coils"/>
    </source>
</evidence>
<accession>A0A6A6BQP1</accession>